<proteinExistence type="inferred from homology"/>
<comment type="catalytic activity">
    <reaction evidence="6">
        <text>alpha-D-glucosamine 1-phosphate + acetyl-CoA = N-acetyl-alpha-D-glucosamine 1-phosphate + CoA + H(+)</text>
        <dbReference type="Rhea" id="RHEA:13725"/>
        <dbReference type="ChEBI" id="CHEBI:15378"/>
        <dbReference type="ChEBI" id="CHEBI:57287"/>
        <dbReference type="ChEBI" id="CHEBI:57288"/>
        <dbReference type="ChEBI" id="CHEBI:57776"/>
        <dbReference type="ChEBI" id="CHEBI:58516"/>
        <dbReference type="EC" id="2.3.1.157"/>
    </reaction>
</comment>
<dbReference type="InterPro" id="IPR025877">
    <property type="entry name" value="MobA-like_NTP_Trfase"/>
</dbReference>
<evidence type="ECO:0000256" key="5">
    <source>
        <dbReference type="ARBA" id="ARBA00023315"/>
    </source>
</evidence>
<evidence type="ECO:0000256" key="4">
    <source>
        <dbReference type="ARBA" id="ARBA00022695"/>
    </source>
</evidence>
<organism evidence="10 11">
    <name type="scientific">Candidatus Nomurabacteria bacterium RIFCSPHIGHO2_01_FULL_38_19</name>
    <dbReference type="NCBI Taxonomy" id="1801732"/>
    <lineage>
        <taxon>Bacteria</taxon>
        <taxon>Candidatus Nomuraibacteriota</taxon>
    </lineage>
</organism>
<dbReference type="PANTHER" id="PTHR43584:SF3">
    <property type="entry name" value="BIFUNCTIONAL PROTEIN GLMU"/>
    <property type="match status" value="1"/>
</dbReference>
<keyword evidence="5" id="KW-0012">Acyltransferase</keyword>
<comment type="similarity">
    <text evidence="1">In the C-terminal section; belongs to the transferase hexapeptide repeat family.</text>
</comment>
<comment type="similarity">
    <text evidence="2">In the N-terminal section; belongs to the N-acetylglucosamine-1-phosphate uridyltransferase family.</text>
</comment>
<dbReference type="PANTHER" id="PTHR43584">
    <property type="entry name" value="NUCLEOTIDYL TRANSFERASE"/>
    <property type="match status" value="1"/>
</dbReference>
<dbReference type="AlphaFoldDB" id="A0A1F6UQP7"/>
<keyword evidence="3" id="KW-0808">Transferase</keyword>
<comment type="catalytic activity">
    <reaction evidence="7">
        <text>N-acetyl-alpha-D-glucosamine 1-phosphate + UTP + H(+) = UDP-N-acetyl-alpha-D-glucosamine + diphosphate</text>
        <dbReference type="Rhea" id="RHEA:13509"/>
        <dbReference type="ChEBI" id="CHEBI:15378"/>
        <dbReference type="ChEBI" id="CHEBI:33019"/>
        <dbReference type="ChEBI" id="CHEBI:46398"/>
        <dbReference type="ChEBI" id="CHEBI:57705"/>
        <dbReference type="ChEBI" id="CHEBI:57776"/>
        <dbReference type="EC" id="2.7.7.23"/>
    </reaction>
</comment>
<reference evidence="10 11" key="1">
    <citation type="journal article" date="2016" name="Nat. Commun.">
        <title>Thousands of microbial genomes shed light on interconnected biogeochemical processes in an aquifer system.</title>
        <authorList>
            <person name="Anantharaman K."/>
            <person name="Brown C.T."/>
            <person name="Hug L.A."/>
            <person name="Sharon I."/>
            <person name="Castelle C.J."/>
            <person name="Probst A.J."/>
            <person name="Thomas B.C."/>
            <person name="Singh A."/>
            <person name="Wilkins M.J."/>
            <person name="Karaoz U."/>
            <person name="Brodie E.L."/>
            <person name="Williams K.H."/>
            <person name="Hubbard S.S."/>
            <person name="Banfield J.F."/>
        </authorList>
    </citation>
    <scope>NUCLEOTIDE SEQUENCE [LARGE SCALE GENOMIC DNA]</scope>
</reference>
<evidence type="ECO:0000259" key="9">
    <source>
        <dbReference type="Pfam" id="PF12804"/>
    </source>
</evidence>
<accession>A0A1F6UQP7</accession>
<evidence type="ECO:0000256" key="2">
    <source>
        <dbReference type="ARBA" id="ARBA00007947"/>
    </source>
</evidence>
<dbReference type="InterPro" id="IPR050065">
    <property type="entry name" value="GlmU-like"/>
</dbReference>
<evidence type="ECO:0000256" key="8">
    <source>
        <dbReference type="ARBA" id="ARBA00049628"/>
    </source>
</evidence>
<evidence type="ECO:0000313" key="10">
    <source>
        <dbReference type="EMBL" id="OGI59689.1"/>
    </source>
</evidence>
<comment type="function">
    <text evidence="8">Catalyzes the last two sequential reactions in the de novo biosynthetic pathway for UDP-N-acetylglucosamine (UDP-GlcNAc). The C-terminal domain catalyzes the transfer of acetyl group from acetyl coenzyme A to glucosamine-1-phosphate (GlcN-1-P) to produce N-acetylglucosamine-1-phosphate (GlcNAc-1-P), which is converted into UDP-GlcNAc by the transfer of uridine 5-monophosphate (from uridine 5-triphosphate), a reaction catalyzed by the N-terminal domain.</text>
</comment>
<sequence>MENVQIIILAAGKSKRMESDEPKALALFKGRPLLQHILHTIESLHLSIKPVIVVGYKKEKIKEVFGHNFIYAEQNLQLGTGDAVKSAKDSVPKASKIILVISADQPTISKETIERIISKHLEKKSTLTLATVLVPDFEEWRSALRHFGRIIREADGQVIDIIEFKDATEKEKLIKEVNPALYAFDSNWLWQNIDKLKNENIQSEYYLTDLVKIAFEQKKKIEAVPVSNLIEGLQPNTKAELGILEKFAI</sequence>
<evidence type="ECO:0000256" key="6">
    <source>
        <dbReference type="ARBA" id="ARBA00048247"/>
    </source>
</evidence>
<name>A0A1F6UQP7_9BACT</name>
<dbReference type="SUPFAM" id="SSF53448">
    <property type="entry name" value="Nucleotide-diphospho-sugar transferases"/>
    <property type="match status" value="1"/>
</dbReference>
<evidence type="ECO:0000256" key="1">
    <source>
        <dbReference type="ARBA" id="ARBA00007707"/>
    </source>
</evidence>
<evidence type="ECO:0000256" key="7">
    <source>
        <dbReference type="ARBA" id="ARBA00048493"/>
    </source>
</evidence>
<dbReference type="Pfam" id="PF12804">
    <property type="entry name" value="NTP_transf_3"/>
    <property type="match status" value="1"/>
</dbReference>
<dbReference type="InterPro" id="IPR029044">
    <property type="entry name" value="Nucleotide-diphossugar_trans"/>
</dbReference>
<dbReference type="GO" id="GO:0019134">
    <property type="term" value="F:glucosamine-1-phosphate N-acetyltransferase activity"/>
    <property type="evidence" value="ECO:0007669"/>
    <property type="project" value="UniProtKB-EC"/>
</dbReference>
<dbReference type="Gene3D" id="3.90.550.10">
    <property type="entry name" value="Spore Coat Polysaccharide Biosynthesis Protein SpsA, Chain A"/>
    <property type="match status" value="1"/>
</dbReference>
<dbReference type="GO" id="GO:0003977">
    <property type="term" value="F:UDP-N-acetylglucosamine diphosphorylase activity"/>
    <property type="evidence" value="ECO:0007669"/>
    <property type="project" value="UniProtKB-EC"/>
</dbReference>
<dbReference type="STRING" id="1801732.A2814_01310"/>
<feature type="domain" description="MobA-like NTP transferase" evidence="9">
    <location>
        <begin position="7"/>
        <end position="126"/>
    </location>
</feature>
<comment type="caution">
    <text evidence="10">The sequence shown here is derived from an EMBL/GenBank/DDBJ whole genome shotgun (WGS) entry which is preliminary data.</text>
</comment>
<evidence type="ECO:0000313" key="11">
    <source>
        <dbReference type="Proteomes" id="UP000177869"/>
    </source>
</evidence>
<gene>
    <name evidence="10" type="ORF">A2814_01310</name>
</gene>
<dbReference type="EMBL" id="MFTI01000028">
    <property type="protein sequence ID" value="OGI59689.1"/>
    <property type="molecule type" value="Genomic_DNA"/>
</dbReference>
<keyword evidence="4" id="KW-0548">Nucleotidyltransferase</keyword>
<dbReference type="Proteomes" id="UP000177869">
    <property type="component" value="Unassembled WGS sequence"/>
</dbReference>
<protein>
    <recommendedName>
        <fullName evidence="9">MobA-like NTP transferase domain-containing protein</fullName>
    </recommendedName>
</protein>
<evidence type="ECO:0000256" key="3">
    <source>
        <dbReference type="ARBA" id="ARBA00022679"/>
    </source>
</evidence>